<proteinExistence type="predicted"/>
<reference evidence="1 2" key="1">
    <citation type="submission" date="2012-10" db="EMBL/GenBank/DDBJ databases">
        <authorList>
            <person name="Zafar N."/>
            <person name="Inman J."/>
            <person name="Hall N."/>
            <person name="Lorenzi H."/>
            <person name="Caler E."/>
        </authorList>
    </citation>
    <scope>NUCLEOTIDE SEQUENCE [LARGE SCALE GENOMIC DNA]</scope>
    <source>
        <strain evidence="1 2">IP1</strain>
    </source>
</reference>
<dbReference type="Proteomes" id="UP000014680">
    <property type="component" value="Unassembled WGS sequence"/>
</dbReference>
<dbReference type="KEGG" id="eiv:EIN_486480"/>
<accession>A0A0A1U4M8</accession>
<sequence length="401" mass="45725">MFKFLFNTIQPQTFSVETIDVSDSSCDVEEILLYTTPSVLCLCNVKKGFVSKNTMYKYQLKTTYSLILSKYPLIPVTSYIPHSTLYGRQISHTLECFIIRVDFPTSYNHLIVFTNVPQITDVVSETDIYTTTLSNCKLYAFREIHDFVTKALRLEAPSSTVILYTGDFSTTVTVCPDKMSVVKTHDIYDLFALYARDAVNEQLANIPLLGITKTYLKECATWVVKFAGWMCGSSDGLGVFLDKVRLYSSKCEWWDGGDVRLESVEMYNVIHRFLSVMNVSLKADALTNLLMEKHLVVSFTDFQELYEPFFTDVLLNNKGGRAMNKDFMMLERVLEATSLNFLMDEPILTDRTLHTFIMNSFTKNGKTQFLAGVECNSFQHIPNAQKMLPSRLKGISVTFTE</sequence>
<dbReference type="VEuPathDB" id="AmoebaDB:EIN_486480"/>
<evidence type="ECO:0000313" key="2">
    <source>
        <dbReference type="Proteomes" id="UP000014680"/>
    </source>
</evidence>
<dbReference type="OrthoDB" id="24873at2759"/>
<dbReference type="RefSeq" id="XP_004255977.1">
    <property type="nucleotide sequence ID" value="XM_004255929.1"/>
</dbReference>
<keyword evidence="2" id="KW-1185">Reference proteome</keyword>
<dbReference type="AlphaFoldDB" id="A0A0A1U4M8"/>
<name>A0A0A1U4M8_ENTIV</name>
<protein>
    <submittedName>
        <fullName evidence="1">Uncharacterized protein</fullName>
    </submittedName>
</protein>
<gene>
    <name evidence="1" type="ORF">EIN_486480</name>
</gene>
<dbReference type="EMBL" id="KB206670">
    <property type="protein sequence ID" value="ELP89206.1"/>
    <property type="molecule type" value="Genomic_DNA"/>
</dbReference>
<organism evidence="1 2">
    <name type="scientific">Entamoeba invadens IP1</name>
    <dbReference type="NCBI Taxonomy" id="370355"/>
    <lineage>
        <taxon>Eukaryota</taxon>
        <taxon>Amoebozoa</taxon>
        <taxon>Evosea</taxon>
        <taxon>Archamoebae</taxon>
        <taxon>Mastigamoebida</taxon>
        <taxon>Entamoebidae</taxon>
        <taxon>Entamoeba</taxon>
    </lineage>
</organism>
<dbReference type="OMA" id="ISHTLEC"/>
<dbReference type="GeneID" id="14888191"/>
<evidence type="ECO:0000313" key="1">
    <source>
        <dbReference type="EMBL" id="ELP89206.1"/>
    </source>
</evidence>